<evidence type="ECO:0000313" key="3">
    <source>
        <dbReference type="Proteomes" id="UP001291623"/>
    </source>
</evidence>
<dbReference type="Gene3D" id="1.20.1280.50">
    <property type="match status" value="1"/>
</dbReference>
<dbReference type="AlphaFoldDB" id="A0AAE1UPH6"/>
<proteinExistence type="predicted"/>
<dbReference type="PANTHER" id="PTHR44259:SF52">
    <property type="entry name" value="UBIQUITIN-PROTEIN LIGASE"/>
    <property type="match status" value="1"/>
</dbReference>
<accession>A0AAE1UPH6</accession>
<dbReference type="InterPro" id="IPR050942">
    <property type="entry name" value="F-box_BR-signaling"/>
</dbReference>
<comment type="caution">
    <text evidence="2">The sequence shown here is derived from an EMBL/GenBank/DDBJ whole genome shotgun (WGS) entry which is preliminary data.</text>
</comment>
<organism evidence="2 3">
    <name type="scientific">Anisodus tanguticus</name>
    <dbReference type="NCBI Taxonomy" id="243964"/>
    <lineage>
        <taxon>Eukaryota</taxon>
        <taxon>Viridiplantae</taxon>
        <taxon>Streptophyta</taxon>
        <taxon>Embryophyta</taxon>
        <taxon>Tracheophyta</taxon>
        <taxon>Spermatophyta</taxon>
        <taxon>Magnoliopsida</taxon>
        <taxon>eudicotyledons</taxon>
        <taxon>Gunneridae</taxon>
        <taxon>Pentapetalae</taxon>
        <taxon>asterids</taxon>
        <taxon>lamiids</taxon>
        <taxon>Solanales</taxon>
        <taxon>Solanaceae</taxon>
        <taxon>Solanoideae</taxon>
        <taxon>Hyoscyameae</taxon>
        <taxon>Anisodus</taxon>
    </lineage>
</organism>
<name>A0AAE1UPH6_9SOLA</name>
<dbReference type="PANTHER" id="PTHR44259">
    <property type="entry name" value="OS07G0183000 PROTEIN-RELATED"/>
    <property type="match status" value="1"/>
</dbReference>
<protein>
    <recommendedName>
        <fullName evidence="1">F-box domain-containing protein</fullName>
    </recommendedName>
</protein>
<sequence>MVNWSELPYDLLVMIAKRVLVMEDFVVFGAVCKSWRSTATKENFDESLPQVSLLMLAADKDNDYREFFSLSKKLKGKCVFQHKNGLPPHTGLDDCEPGYDYVIIDLAVLSANPSLTSDYVLMVSYYGHGSRLAFW</sequence>
<dbReference type="EMBL" id="JAVYJV010000024">
    <property type="protein sequence ID" value="KAK4338317.1"/>
    <property type="molecule type" value="Genomic_DNA"/>
</dbReference>
<evidence type="ECO:0000313" key="2">
    <source>
        <dbReference type="EMBL" id="KAK4338317.1"/>
    </source>
</evidence>
<dbReference type="InterPro" id="IPR036047">
    <property type="entry name" value="F-box-like_dom_sf"/>
</dbReference>
<evidence type="ECO:0000259" key="1">
    <source>
        <dbReference type="Pfam" id="PF00646"/>
    </source>
</evidence>
<reference evidence="2" key="1">
    <citation type="submission" date="2023-12" db="EMBL/GenBank/DDBJ databases">
        <title>Genome assembly of Anisodus tanguticus.</title>
        <authorList>
            <person name="Wang Y.-J."/>
        </authorList>
    </citation>
    <scope>NUCLEOTIDE SEQUENCE</scope>
    <source>
        <strain evidence="2">KB-2021</strain>
        <tissue evidence="2">Leaf</tissue>
    </source>
</reference>
<gene>
    <name evidence="2" type="ORF">RND71_042804</name>
</gene>
<dbReference type="SUPFAM" id="SSF81383">
    <property type="entry name" value="F-box domain"/>
    <property type="match status" value="1"/>
</dbReference>
<dbReference type="Pfam" id="PF00646">
    <property type="entry name" value="F-box"/>
    <property type="match status" value="1"/>
</dbReference>
<keyword evidence="3" id="KW-1185">Reference proteome</keyword>
<feature type="domain" description="F-box" evidence="1">
    <location>
        <begin position="4"/>
        <end position="45"/>
    </location>
</feature>
<dbReference type="InterPro" id="IPR001810">
    <property type="entry name" value="F-box_dom"/>
</dbReference>
<dbReference type="Proteomes" id="UP001291623">
    <property type="component" value="Unassembled WGS sequence"/>
</dbReference>